<name>A0A0C9XUK3_9AGAM</name>
<evidence type="ECO:0000313" key="3">
    <source>
        <dbReference type="Proteomes" id="UP000054018"/>
    </source>
</evidence>
<reference evidence="2 3" key="1">
    <citation type="submission" date="2014-04" db="EMBL/GenBank/DDBJ databases">
        <authorList>
            <consortium name="DOE Joint Genome Institute"/>
            <person name="Kuo A."/>
            <person name="Kohler A."/>
            <person name="Costa M.D."/>
            <person name="Nagy L.G."/>
            <person name="Floudas D."/>
            <person name="Copeland A."/>
            <person name="Barry K.W."/>
            <person name="Cichocki N."/>
            <person name="Veneault-Fourrey C."/>
            <person name="LaButti K."/>
            <person name="Lindquist E.A."/>
            <person name="Lipzen A."/>
            <person name="Lundell T."/>
            <person name="Morin E."/>
            <person name="Murat C."/>
            <person name="Sun H."/>
            <person name="Tunlid A."/>
            <person name="Henrissat B."/>
            <person name="Grigoriev I.V."/>
            <person name="Hibbett D.S."/>
            <person name="Martin F."/>
            <person name="Nordberg H.P."/>
            <person name="Cantor M.N."/>
            <person name="Hua S.X."/>
        </authorList>
    </citation>
    <scope>NUCLEOTIDE SEQUENCE [LARGE SCALE GENOMIC DNA]</scope>
    <source>
        <strain evidence="2 3">441</strain>
    </source>
</reference>
<dbReference type="HOGENOM" id="CLU_2813350_0_0_1"/>
<evidence type="ECO:0000256" key="1">
    <source>
        <dbReference type="SAM" id="MobiDB-lite"/>
    </source>
</evidence>
<reference evidence="3" key="2">
    <citation type="submission" date="2015-01" db="EMBL/GenBank/DDBJ databases">
        <title>Evolutionary Origins and Diversification of the Mycorrhizal Mutualists.</title>
        <authorList>
            <consortium name="DOE Joint Genome Institute"/>
            <consortium name="Mycorrhizal Genomics Consortium"/>
            <person name="Kohler A."/>
            <person name="Kuo A."/>
            <person name="Nagy L.G."/>
            <person name="Floudas D."/>
            <person name="Copeland A."/>
            <person name="Barry K.W."/>
            <person name="Cichocki N."/>
            <person name="Veneault-Fourrey C."/>
            <person name="LaButti K."/>
            <person name="Lindquist E.A."/>
            <person name="Lipzen A."/>
            <person name="Lundell T."/>
            <person name="Morin E."/>
            <person name="Murat C."/>
            <person name="Riley R."/>
            <person name="Ohm R."/>
            <person name="Sun H."/>
            <person name="Tunlid A."/>
            <person name="Henrissat B."/>
            <person name="Grigoriev I.V."/>
            <person name="Hibbett D.S."/>
            <person name="Martin F."/>
        </authorList>
    </citation>
    <scope>NUCLEOTIDE SEQUENCE [LARGE SCALE GENOMIC DNA]</scope>
    <source>
        <strain evidence="3">441</strain>
    </source>
</reference>
<keyword evidence="3" id="KW-1185">Reference proteome</keyword>
<sequence>MEKFRPASSGPQRMYYVGQSAPLTFLTAIPRTAKAEYSYPSRPGGGGIIGEGNSDTRSSRASLRALV</sequence>
<gene>
    <name evidence="2" type="ORF">PISMIDRAFT_686719</name>
</gene>
<accession>A0A0C9XUK3</accession>
<evidence type="ECO:0000313" key="2">
    <source>
        <dbReference type="EMBL" id="KIK16045.1"/>
    </source>
</evidence>
<dbReference type="Proteomes" id="UP000054018">
    <property type="component" value="Unassembled WGS sequence"/>
</dbReference>
<organism evidence="2 3">
    <name type="scientific">Pisolithus microcarpus 441</name>
    <dbReference type="NCBI Taxonomy" id="765257"/>
    <lineage>
        <taxon>Eukaryota</taxon>
        <taxon>Fungi</taxon>
        <taxon>Dikarya</taxon>
        <taxon>Basidiomycota</taxon>
        <taxon>Agaricomycotina</taxon>
        <taxon>Agaricomycetes</taxon>
        <taxon>Agaricomycetidae</taxon>
        <taxon>Boletales</taxon>
        <taxon>Sclerodermatineae</taxon>
        <taxon>Pisolithaceae</taxon>
        <taxon>Pisolithus</taxon>
    </lineage>
</organism>
<proteinExistence type="predicted"/>
<dbReference type="AlphaFoldDB" id="A0A0C9XUK3"/>
<protein>
    <submittedName>
        <fullName evidence="2">Uncharacterized protein</fullName>
    </submittedName>
</protein>
<feature type="region of interest" description="Disordered" evidence="1">
    <location>
        <begin position="40"/>
        <end position="67"/>
    </location>
</feature>
<dbReference type="EMBL" id="KN833868">
    <property type="protein sequence ID" value="KIK16045.1"/>
    <property type="molecule type" value="Genomic_DNA"/>
</dbReference>